<dbReference type="CDD" id="cd12148">
    <property type="entry name" value="fungal_TF_MHR"/>
    <property type="match status" value="1"/>
</dbReference>
<dbReference type="EMBL" id="JAQQWL010000004">
    <property type="protein sequence ID" value="KAK8076322.1"/>
    <property type="molecule type" value="Genomic_DNA"/>
</dbReference>
<proteinExistence type="predicted"/>
<accession>A0ABR1VYL3</accession>
<reference evidence="1 2" key="1">
    <citation type="submission" date="2023-01" db="EMBL/GenBank/DDBJ databases">
        <title>Analysis of 21 Apiospora genomes using comparative genomics revels a genus with tremendous synthesis potential of carbohydrate active enzymes and secondary metabolites.</title>
        <authorList>
            <person name="Sorensen T."/>
        </authorList>
    </citation>
    <scope>NUCLEOTIDE SEQUENCE [LARGE SCALE GENOMIC DNA]</scope>
    <source>
        <strain evidence="1 2">CBS 135458</strain>
    </source>
</reference>
<dbReference type="InterPro" id="IPR053187">
    <property type="entry name" value="Notoamide_regulator"/>
</dbReference>
<protein>
    <recommendedName>
        <fullName evidence="3">Transcription factor domain-containing protein</fullName>
    </recommendedName>
</protein>
<comment type="caution">
    <text evidence="1">The sequence shown here is derived from an EMBL/GenBank/DDBJ whole genome shotgun (WGS) entry which is preliminary data.</text>
</comment>
<dbReference type="Proteomes" id="UP001480595">
    <property type="component" value="Unassembled WGS sequence"/>
</dbReference>
<evidence type="ECO:0008006" key="3">
    <source>
        <dbReference type="Google" id="ProtNLM"/>
    </source>
</evidence>
<gene>
    <name evidence="1" type="ORF">PG994_003594</name>
</gene>
<evidence type="ECO:0000313" key="1">
    <source>
        <dbReference type="EMBL" id="KAK8076322.1"/>
    </source>
</evidence>
<evidence type="ECO:0000313" key="2">
    <source>
        <dbReference type="Proteomes" id="UP001480595"/>
    </source>
</evidence>
<keyword evidence="2" id="KW-1185">Reference proteome</keyword>
<dbReference type="PANTHER" id="PTHR47256">
    <property type="entry name" value="ZN(II)2CYS6 TRANSCRIPTION FACTOR (EUROFUNG)-RELATED"/>
    <property type="match status" value="1"/>
</dbReference>
<name>A0ABR1VYL3_9PEZI</name>
<sequence length="696" mass="77659">MSYKALAPRPAYGHLCPDPTSPPHLKKKPTPKIACETCRTRKTAVLRDLKAAPEPLAYLASARGELETLQGRRSSTDTSVAGSLHSLSRVDLGFDELTARYQIAYPALSPIPLATIDPQPRFTIPIFKTGLDQQHFLDAEGSFSSSPATLLQGQTGSTDPLGSLTAALNRRLGSFHQLASAPSPRPARPPSYIDERLHRLQIDYWTSVPISNDFAATVISSYLEVDHPVYAFFDADLFLHDLVHLEITFCSPFLVSSLLSQACYTCAAIDSRASALGHAFFQEAETLYRAERMLDRLPNSSALAIFSSVCRLQCHEDLALETRQLSRQIGERIKLFGVTDEKGHRDHFNNMPSYMKVASAQAAWGLYNWLSMHTLFYEEQAIEYPPILPIPGEHHENRRGTAVNYDWPAHSLPHWMGCAFPALCTLWALAQEIAAVYSIDRQKPLAERVSLAFAESKYTKLLEWAATLGPELQRLEQGTSSNTLFFHMYLHTIILTLFRPFLQGPQRHQKLRVFTSADSSPSAIYEASINQMKHIVLQHLDSRHSGKLFSCFAYAGYVQLGSAIAGAGSGANIASMTKSQRLEQRLYFDICMCFFQDAYLQHALAMPIAQGLLYMALESRLIRAAKARKILQQFRERGKQQHSSLPGTKTTSSTTWATARTQIVVNFELAVVNMGAARAHKLVSQLEDLVPIRRVY</sequence>
<dbReference type="PANTHER" id="PTHR47256:SF1">
    <property type="entry name" value="ZN(II)2CYS6 TRANSCRIPTION FACTOR (EUROFUNG)"/>
    <property type="match status" value="1"/>
</dbReference>
<organism evidence="1 2">
    <name type="scientific">Apiospora phragmitis</name>
    <dbReference type="NCBI Taxonomy" id="2905665"/>
    <lineage>
        <taxon>Eukaryota</taxon>
        <taxon>Fungi</taxon>
        <taxon>Dikarya</taxon>
        <taxon>Ascomycota</taxon>
        <taxon>Pezizomycotina</taxon>
        <taxon>Sordariomycetes</taxon>
        <taxon>Xylariomycetidae</taxon>
        <taxon>Amphisphaeriales</taxon>
        <taxon>Apiosporaceae</taxon>
        <taxon>Apiospora</taxon>
    </lineage>
</organism>
<dbReference type="GeneID" id="92088066"/>
<dbReference type="RefSeq" id="XP_066719281.1">
    <property type="nucleotide sequence ID" value="XM_066855003.1"/>
</dbReference>